<dbReference type="GO" id="GO:0000287">
    <property type="term" value="F:magnesium ion binding"/>
    <property type="evidence" value="ECO:0007669"/>
    <property type="project" value="TreeGrafter"/>
</dbReference>
<dbReference type="Gene3D" id="3.40.50.1000">
    <property type="entry name" value="HAD superfamily/HAD-like"/>
    <property type="match status" value="1"/>
</dbReference>
<dbReference type="GO" id="GO:0005829">
    <property type="term" value="C:cytosol"/>
    <property type="evidence" value="ECO:0007669"/>
    <property type="project" value="TreeGrafter"/>
</dbReference>
<name>A0A953ND85_9MOLU</name>
<dbReference type="PANTHER" id="PTHR10000">
    <property type="entry name" value="PHOSPHOSERINE PHOSPHATASE"/>
    <property type="match status" value="1"/>
</dbReference>
<evidence type="ECO:0000313" key="1">
    <source>
        <dbReference type="EMBL" id="MBZ4195455.1"/>
    </source>
</evidence>
<dbReference type="SUPFAM" id="SSF56784">
    <property type="entry name" value="HAD-like"/>
    <property type="match status" value="1"/>
</dbReference>
<dbReference type="InterPro" id="IPR006379">
    <property type="entry name" value="HAD-SF_hydro_IIB"/>
</dbReference>
<dbReference type="NCBIfam" id="NF045966">
    <property type="entry name" value="YcsE_rel_Pase"/>
    <property type="match status" value="1"/>
</dbReference>
<dbReference type="PANTHER" id="PTHR10000:SF8">
    <property type="entry name" value="HAD SUPERFAMILY HYDROLASE-LIKE, TYPE 3"/>
    <property type="match status" value="1"/>
</dbReference>
<evidence type="ECO:0000313" key="2">
    <source>
        <dbReference type="Proteomes" id="UP000772186"/>
    </source>
</evidence>
<dbReference type="GO" id="GO:0016791">
    <property type="term" value="F:phosphatase activity"/>
    <property type="evidence" value="ECO:0007669"/>
    <property type="project" value="TreeGrafter"/>
</dbReference>
<dbReference type="InterPro" id="IPR023214">
    <property type="entry name" value="HAD_sf"/>
</dbReference>
<dbReference type="Gene3D" id="3.30.1240.10">
    <property type="match status" value="1"/>
</dbReference>
<reference evidence="1 2" key="1">
    <citation type="submission" date="2021-09" db="EMBL/GenBank/DDBJ databases">
        <title>WGS of Mycoplasma sp. Zaradi2 strains.</title>
        <authorList>
            <person name="Spergser J."/>
        </authorList>
    </citation>
    <scope>NUCLEOTIDE SEQUENCE [LARGE SCALE GENOMIC DNA]</scope>
    <source>
        <strain evidence="1 2">1331</strain>
    </source>
</reference>
<accession>A0A953ND85</accession>
<keyword evidence="2" id="KW-1185">Reference proteome</keyword>
<dbReference type="NCBIfam" id="TIGR01484">
    <property type="entry name" value="HAD-SF-IIB"/>
    <property type="match status" value="1"/>
</dbReference>
<comment type="caution">
    <text evidence="1">The sequence shown here is derived from an EMBL/GenBank/DDBJ whole genome shotgun (WGS) entry which is preliminary data.</text>
</comment>
<keyword evidence="1" id="KW-0378">Hydrolase</keyword>
<sequence length="280" mass="32419">MDNKKLLENIKLMAFDIDGTLLQHGQLEFNNEIIDMFEKLKQNNIKTIIATAREFVTIGKLLNKANMVDYFVGANGAFVYSLAQNKIIYERTIKFDDFKFLYEFFINYKPCDSFMLTDNNYGFKSPNMDTNTWFLRPHTEKLIEMDYEKINKEHIHIITIGCKSAEDSQKCSDMAKKIINENNLDLEITAKWSKGVFIAKKGTTKSHTLQWLCDYLGYKQSDNMMAFGDSSNDYEMLRDSAYGVSMQRANDWLKSVANDIAIDCEHNGVKEKIKELGFIN</sequence>
<dbReference type="EMBL" id="JAIQBY010000015">
    <property type="protein sequence ID" value="MBZ4195455.1"/>
    <property type="molecule type" value="Genomic_DNA"/>
</dbReference>
<gene>
    <name evidence="1" type="ORF">LAD73_01815</name>
</gene>
<organism evidence="1 2">
    <name type="scientific">Mycoplasma tauri</name>
    <dbReference type="NCBI Taxonomy" id="547987"/>
    <lineage>
        <taxon>Bacteria</taxon>
        <taxon>Bacillati</taxon>
        <taxon>Mycoplasmatota</taxon>
        <taxon>Mollicutes</taxon>
        <taxon>Mycoplasmataceae</taxon>
        <taxon>Mycoplasma</taxon>
    </lineage>
</organism>
<dbReference type="AlphaFoldDB" id="A0A953ND85"/>
<dbReference type="InterPro" id="IPR036412">
    <property type="entry name" value="HAD-like_sf"/>
</dbReference>
<proteinExistence type="predicted"/>
<dbReference type="RefSeq" id="WP_223644650.1">
    <property type="nucleotide sequence ID" value="NZ_JAIQBY010000015.1"/>
</dbReference>
<dbReference type="Proteomes" id="UP000772186">
    <property type="component" value="Unassembled WGS sequence"/>
</dbReference>
<dbReference type="Pfam" id="PF08282">
    <property type="entry name" value="Hydrolase_3"/>
    <property type="match status" value="1"/>
</dbReference>
<protein>
    <submittedName>
        <fullName evidence="1">Cof-type HAD-IIB family hydrolase</fullName>
    </submittedName>
</protein>